<accession>Q6ILW9</accession>
<protein>
    <submittedName>
        <fullName evidence="1">HDC08173</fullName>
    </submittedName>
</protein>
<organism evidence="1">
    <name type="scientific">Drosophila melanogaster</name>
    <name type="common">Fruit fly</name>
    <dbReference type="NCBI Taxonomy" id="7227"/>
    <lineage>
        <taxon>Eukaryota</taxon>
        <taxon>Metazoa</taxon>
        <taxon>Ecdysozoa</taxon>
        <taxon>Arthropoda</taxon>
        <taxon>Hexapoda</taxon>
        <taxon>Insecta</taxon>
        <taxon>Pterygota</taxon>
        <taxon>Neoptera</taxon>
        <taxon>Endopterygota</taxon>
        <taxon>Diptera</taxon>
        <taxon>Brachycera</taxon>
        <taxon>Muscomorpha</taxon>
        <taxon>Ephydroidea</taxon>
        <taxon>Drosophilidae</taxon>
        <taxon>Drosophila</taxon>
        <taxon>Sophophora</taxon>
    </lineage>
</organism>
<gene>
    <name evidence="1" type="ORF">HDC08173</name>
</gene>
<reference evidence="1" key="1">
    <citation type="journal article" date="2003" name="Genome Biol.">
        <title>An integrated gene annotation and transcriptional profiling approach towards the full gene content of the Drosophila genome.</title>
        <authorList>
            <person name="Hild M."/>
            <person name="Beckmann B."/>
            <person name="Haas S.A."/>
            <person name="Koch B."/>
            <person name="Solovyev V."/>
            <person name="Busold C."/>
            <person name="Fellenberg K."/>
            <person name="Boutros M."/>
            <person name="Vingron M."/>
            <person name="Sauer F."/>
            <person name="Hoheisel J.D."/>
            <person name="Paro R."/>
        </authorList>
    </citation>
    <scope>NUCLEOTIDE SEQUENCE</scope>
</reference>
<name>Q6ILW9_DROME</name>
<proteinExistence type="predicted"/>
<evidence type="ECO:0000313" key="1">
    <source>
        <dbReference type="EMBL" id="DAA02743.1"/>
    </source>
</evidence>
<dbReference type="AlphaFoldDB" id="Q6ILW9"/>
<sequence length="245" mass="26915">MKWEKRGEHCHNVFMSFCCDSSSFSPSKNMQQPVPEMSAAGLVSRAADGAYASSPLCTHHLPASLDDNNGIARDGEVGVGLLMAYRNNRFAALWRKHASPYFLGQQRKSMMTWPEEGPSDRRSIYSRHECVAIVTSMRKCLRISVAAVVKSIPIGTTPTTTSTTTIHIFPVSCISIALSDGKITFSQLDKAKTFEIPDLWPCSKWKVTHLTGGNGGVASGYHNFCSKPTPIWLSPGLGLRHFHCP</sequence>
<dbReference type="EMBL" id="BK001897">
    <property type="protein sequence ID" value="DAA02743.1"/>
    <property type="molecule type" value="Genomic_DNA"/>
</dbReference>